<accession>A0AA38GQ73</accession>
<dbReference type="PANTHER" id="PTHR45666:SF22">
    <property type="entry name" value="TYPE I INOSITOL POLYPHOSPHATE 5-PHOSPHATASE 4"/>
    <property type="match status" value="1"/>
</dbReference>
<protein>
    <recommendedName>
        <fullName evidence="3">Inositol polyphosphate-related phosphatase domain-containing protein</fullName>
    </recommendedName>
</protein>
<dbReference type="Proteomes" id="UP000824469">
    <property type="component" value="Unassembled WGS sequence"/>
</dbReference>
<dbReference type="GO" id="GO:0004439">
    <property type="term" value="F:phosphatidylinositol-4,5-bisphosphate 5-phosphatase activity"/>
    <property type="evidence" value="ECO:0007669"/>
    <property type="project" value="TreeGrafter"/>
</dbReference>
<dbReference type="GO" id="GO:0046856">
    <property type="term" value="P:phosphatidylinositol dephosphorylation"/>
    <property type="evidence" value="ECO:0007669"/>
    <property type="project" value="InterPro"/>
</dbReference>
<dbReference type="SUPFAM" id="SSF56219">
    <property type="entry name" value="DNase I-like"/>
    <property type="match status" value="1"/>
</dbReference>
<dbReference type="GO" id="GO:0004445">
    <property type="term" value="F:inositol-polyphosphate 5-phosphatase activity"/>
    <property type="evidence" value="ECO:0007669"/>
    <property type="project" value="InterPro"/>
</dbReference>
<dbReference type="EMBL" id="JAHRHJ020000002">
    <property type="protein sequence ID" value="KAH9326333.1"/>
    <property type="molecule type" value="Genomic_DNA"/>
</dbReference>
<dbReference type="AlphaFoldDB" id="A0AA38GQ73"/>
<gene>
    <name evidence="4" type="ORF">KI387_006511</name>
</gene>
<dbReference type="SMART" id="SM00128">
    <property type="entry name" value="IPPc"/>
    <property type="match status" value="1"/>
</dbReference>
<organism evidence="4 5">
    <name type="scientific">Taxus chinensis</name>
    <name type="common">Chinese yew</name>
    <name type="synonym">Taxus wallichiana var. chinensis</name>
    <dbReference type="NCBI Taxonomy" id="29808"/>
    <lineage>
        <taxon>Eukaryota</taxon>
        <taxon>Viridiplantae</taxon>
        <taxon>Streptophyta</taxon>
        <taxon>Embryophyta</taxon>
        <taxon>Tracheophyta</taxon>
        <taxon>Spermatophyta</taxon>
        <taxon>Pinopsida</taxon>
        <taxon>Pinidae</taxon>
        <taxon>Conifers II</taxon>
        <taxon>Cupressales</taxon>
        <taxon>Taxaceae</taxon>
        <taxon>Taxus</taxon>
    </lineage>
</organism>
<dbReference type="PANTHER" id="PTHR45666">
    <property type="entry name" value="TYPE IV INOSITOL POLYPHOSPHATE 5-PHOSPHATASE 9"/>
    <property type="match status" value="1"/>
</dbReference>
<reference evidence="4 5" key="1">
    <citation type="journal article" date="2021" name="Nat. Plants">
        <title>The Taxus genome provides insights into paclitaxel biosynthesis.</title>
        <authorList>
            <person name="Xiong X."/>
            <person name="Gou J."/>
            <person name="Liao Q."/>
            <person name="Li Y."/>
            <person name="Zhou Q."/>
            <person name="Bi G."/>
            <person name="Li C."/>
            <person name="Du R."/>
            <person name="Wang X."/>
            <person name="Sun T."/>
            <person name="Guo L."/>
            <person name="Liang H."/>
            <person name="Lu P."/>
            <person name="Wu Y."/>
            <person name="Zhang Z."/>
            <person name="Ro D.K."/>
            <person name="Shang Y."/>
            <person name="Huang S."/>
            <person name="Yan J."/>
        </authorList>
    </citation>
    <scope>NUCLEOTIDE SEQUENCE [LARGE SCALE GENOMIC DNA]</scope>
    <source>
        <strain evidence="4">Ta-2019</strain>
    </source>
</reference>
<evidence type="ECO:0000259" key="3">
    <source>
        <dbReference type="SMART" id="SM00128"/>
    </source>
</evidence>
<feature type="non-terminal residue" evidence="4">
    <location>
        <position position="480"/>
    </location>
</feature>
<feature type="domain" description="Inositol polyphosphate-related phosphatase" evidence="3">
    <location>
        <begin position="216"/>
        <end position="480"/>
    </location>
</feature>
<evidence type="ECO:0000313" key="4">
    <source>
        <dbReference type="EMBL" id="KAH9326333.1"/>
    </source>
</evidence>
<dbReference type="InterPro" id="IPR045849">
    <property type="entry name" value="IP5P_plant"/>
</dbReference>
<feature type="non-terminal residue" evidence="4">
    <location>
        <position position="1"/>
    </location>
</feature>
<dbReference type="Pfam" id="PF22669">
    <property type="entry name" value="Exo_endo_phos2"/>
    <property type="match status" value="1"/>
</dbReference>
<evidence type="ECO:0000256" key="2">
    <source>
        <dbReference type="ARBA" id="ARBA00022801"/>
    </source>
</evidence>
<keyword evidence="2" id="KW-0378">Hydrolase</keyword>
<sequence length="480" mass="54352">YSWPKLVARKWLNIKTKAHEFHADEIFEDKLVERRRSLSDKDSLLSRKEKLLNKTESLMHVKVEPDISQVTDVQNLRVFVATWNVGGKSPYNGLKLDEWLHASPPADIYVLGFQEIVPLNAGNVLGAEDNGPAAKWLSLVRETLNNNRSQCNSLSPNLHGSTNASKAIYSFDSYFEGSKLHNNSVPSRRKSFEASKLLSKRNGEAKSSPLKLKRRITLAEHLSLGGLIDRVDSSGSFRSISEDESGLSGANSPLSVFYSPMSSSPSSNRYNSHEMNYRLNSSQPGYCLSASKQMVGIFLCVWVRSDLRQHVRDLKVSCVGRGLMGYLGNKGSISISMLFHQTSFCFVCTHLTSGEKGADGLRRNSDVTEIIKKTRFPQVRKFLLEKSPESILEHDQVIWLGDLNYRLALHYAETKRLVEKNDWEALLEKDQLRNEKKAGRVFKGWNEGKIYFPPTYKYSRNSDHYAGENVRSRSKRRTPA</sequence>
<dbReference type="Gene3D" id="3.60.10.10">
    <property type="entry name" value="Endonuclease/exonuclease/phosphatase"/>
    <property type="match status" value="2"/>
</dbReference>
<comment type="similarity">
    <text evidence="1">Belongs to the inositol polyphosphate 5-phosphatase family.</text>
</comment>
<keyword evidence="5" id="KW-1185">Reference proteome</keyword>
<dbReference type="GO" id="GO:0034485">
    <property type="term" value="F:phosphatidylinositol-3,4,5-trisphosphate 5-phosphatase activity"/>
    <property type="evidence" value="ECO:0007669"/>
    <property type="project" value="TreeGrafter"/>
</dbReference>
<evidence type="ECO:0000313" key="5">
    <source>
        <dbReference type="Proteomes" id="UP000824469"/>
    </source>
</evidence>
<dbReference type="InterPro" id="IPR000300">
    <property type="entry name" value="IPPc"/>
</dbReference>
<name>A0AA38GQ73_TAXCH</name>
<dbReference type="InterPro" id="IPR036691">
    <property type="entry name" value="Endo/exonu/phosph_ase_sf"/>
</dbReference>
<comment type="caution">
    <text evidence="4">The sequence shown here is derived from an EMBL/GenBank/DDBJ whole genome shotgun (WGS) entry which is preliminary data.</text>
</comment>
<proteinExistence type="inferred from homology"/>
<evidence type="ECO:0000256" key="1">
    <source>
        <dbReference type="ARBA" id="ARBA00010768"/>
    </source>
</evidence>